<protein>
    <recommendedName>
        <fullName evidence="2">Ubiquitin 3 binding protein But2 C-terminal domain-containing protein</fullName>
    </recommendedName>
</protein>
<reference evidence="3" key="1">
    <citation type="journal article" date="2020" name="Stud. Mycol.">
        <title>101 Dothideomycetes genomes: a test case for predicting lifestyles and emergence of pathogens.</title>
        <authorList>
            <person name="Haridas S."/>
            <person name="Albert R."/>
            <person name="Binder M."/>
            <person name="Bloem J."/>
            <person name="Labutti K."/>
            <person name="Salamov A."/>
            <person name="Andreopoulos B."/>
            <person name="Baker S."/>
            <person name="Barry K."/>
            <person name="Bills G."/>
            <person name="Bluhm B."/>
            <person name="Cannon C."/>
            <person name="Castanera R."/>
            <person name="Culley D."/>
            <person name="Daum C."/>
            <person name="Ezra D."/>
            <person name="Gonzalez J."/>
            <person name="Henrissat B."/>
            <person name="Kuo A."/>
            <person name="Liang C."/>
            <person name="Lipzen A."/>
            <person name="Lutzoni F."/>
            <person name="Magnuson J."/>
            <person name="Mondo S."/>
            <person name="Nolan M."/>
            <person name="Ohm R."/>
            <person name="Pangilinan J."/>
            <person name="Park H.-J."/>
            <person name="Ramirez L."/>
            <person name="Alfaro M."/>
            <person name="Sun H."/>
            <person name="Tritt A."/>
            <person name="Yoshinaga Y."/>
            <person name="Zwiers L.-H."/>
            <person name="Turgeon B."/>
            <person name="Goodwin S."/>
            <person name="Spatafora J."/>
            <person name="Crous P."/>
            <person name="Grigoriev I."/>
        </authorList>
    </citation>
    <scope>NUCLEOTIDE SEQUENCE</scope>
    <source>
        <strain evidence="3">CBS 690.94</strain>
    </source>
</reference>
<dbReference type="EMBL" id="MU001492">
    <property type="protein sequence ID" value="KAF2451607.1"/>
    <property type="molecule type" value="Genomic_DNA"/>
</dbReference>
<evidence type="ECO:0000256" key="1">
    <source>
        <dbReference type="SAM" id="SignalP"/>
    </source>
</evidence>
<dbReference type="PANTHER" id="PTHR39613">
    <property type="entry name" value="ANCHORED CELL WALL PROTEIN, PUTATIVE (AFU_ORTHOLOGUE AFUA_4G08960)-RELATED"/>
    <property type="match status" value="1"/>
</dbReference>
<dbReference type="AlphaFoldDB" id="A0A9P4PWP1"/>
<feature type="chain" id="PRO_5040118367" description="Ubiquitin 3 binding protein But2 C-terminal domain-containing protein" evidence="1">
    <location>
        <begin position="24"/>
        <end position="205"/>
    </location>
</feature>
<keyword evidence="1" id="KW-0732">Signal</keyword>
<dbReference type="InterPro" id="IPR018620">
    <property type="entry name" value="Ubiquitin3-bd_protein_But2_C"/>
</dbReference>
<sequence length="205" mass="22762">MRTAFTLFLSAVAAAPFPDVGKGAPDVKIVHVKPECPQIHGKDFLTPQLMVPISASEPDKMFGYVREPIVTPNDICTLFNLHIPVSYSGKACAFEFMLPQIEDALKPYTHKGDGHFSFSWYVNKSANVLTTWNSQPKIETEWAVVDQVIVPGEKYVLEKPAPGSCWVDKSQTYLAVGARLCSNDTTLKFLEDWGKCPAGFFVEVF</sequence>
<gene>
    <name evidence="3" type="ORF">P171DRAFT_438310</name>
</gene>
<keyword evidence="4" id="KW-1185">Reference proteome</keyword>
<dbReference type="OrthoDB" id="4657524at2759"/>
<feature type="signal peptide" evidence="1">
    <location>
        <begin position="1"/>
        <end position="23"/>
    </location>
</feature>
<organism evidence="3 4">
    <name type="scientific">Karstenula rhodostoma CBS 690.94</name>
    <dbReference type="NCBI Taxonomy" id="1392251"/>
    <lineage>
        <taxon>Eukaryota</taxon>
        <taxon>Fungi</taxon>
        <taxon>Dikarya</taxon>
        <taxon>Ascomycota</taxon>
        <taxon>Pezizomycotina</taxon>
        <taxon>Dothideomycetes</taxon>
        <taxon>Pleosporomycetidae</taxon>
        <taxon>Pleosporales</taxon>
        <taxon>Massarineae</taxon>
        <taxon>Didymosphaeriaceae</taxon>
        <taxon>Karstenula</taxon>
    </lineage>
</organism>
<proteinExistence type="predicted"/>
<comment type="caution">
    <text evidence="3">The sequence shown here is derived from an EMBL/GenBank/DDBJ whole genome shotgun (WGS) entry which is preliminary data.</text>
</comment>
<dbReference type="Proteomes" id="UP000799764">
    <property type="component" value="Unassembled WGS sequence"/>
</dbReference>
<name>A0A9P4PWP1_9PLEO</name>
<evidence type="ECO:0000259" key="2">
    <source>
        <dbReference type="Pfam" id="PF09792"/>
    </source>
</evidence>
<dbReference type="Pfam" id="PF09792">
    <property type="entry name" value="But2"/>
    <property type="match status" value="1"/>
</dbReference>
<dbReference type="PANTHER" id="PTHR39613:SF1">
    <property type="entry name" value="ANCHORED CELL WALL PROTEIN, PUTATIVE (AFU_ORTHOLOGUE AFUA_4G08960)-RELATED"/>
    <property type="match status" value="1"/>
</dbReference>
<evidence type="ECO:0000313" key="3">
    <source>
        <dbReference type="EMBL" id="KAF2451607.1"/>
    </source>
</evidence>
<accession>A0A9P4PWP1</accession>
<evidence type="ECO:0000313" key="4">
    <source>
        <dbReference type="Proteomes" id="UP000799764"/>
    </source>
</evidence>
<feature type="domain" description="Ubiquitin 3 binding protein But2 C-terminal" evidence="2">
    <location>
        <begin position="46"/>
        <end position="193"/>
    </location>
</feature>